<organism evidence="8 9">
    <name type="scientific">Xenopus laevis</name>
    <name type="common">African clawed frog</name>
    <dbReference type="NCBI Taxonomy" id="8355"/>
    <lineage>
        <taxon>Eukaryota</taxon>
        <taxon>Metazoa</taxon>
        <taxon>Chordata</taxon>
        <taxon>Craniata</taxon>
        <taxon>Vertebrata</taxon>
        <taxon>Euteleostomi</taxon>
        <taxon>Amphibia</taxon>
        <taxon>Batrachia</taxon>
        <taxon>Anura</taxon>
        <taxon>Pipoidea</taxon>
        <taxon>Pipidae</taxon>
        <taxon>Xenopodinae</taxon>
        <taxon>Xenopus</taxon>
        <taxon>Xenopus</taxon>
    </lineage>
</organism>
<comment type="subcellular location">
    <subcellularLocation>
        <location evidence="1">Secreted</location>
    </subcellularLocation>
</comment>
<dbReference type="Pfam" id="PF06954">
    <property type="entry name" value="Resistin"/>
    <property type="match status" value="1"/>
</dbReference>
<evidence type="ECO:0000256" key="4">
    <source>
        <dbReference type="ARBA" id="ARBA00022702"/>
    </source>
</evidence>
<dbReference type="PANTHER" id="PTHR21101">
    <property type="entry name" value="RESISTIN"/>
    <property type="match status" value="1"/>
</dbReference>
<dbReference type="STRING" id="8355.A0A310UEM8"/>
<keyword evidence="3" id="KW-0964">Secreted</keyword>
<dbReference type="Bgee" id="108705094">
    <property type="expression patterns" value="Expressed in liver and 2 other cell types or tissues"/>
</dbReference>
<keyword evidence="4" id="KW-0372">Hormone</keyword>
<evidence type="ECO:0000256" key="6">
    <source>
        <dbReference type="ARBA" id="ARBA00023157"/>
    </source>
</evidence>
<dbReference type="SUPFAM" id="SSF111423">
    <property type="entry name" value="Resistin"/>
    <property type="match status" value="1"/>
</dbReference>
<dbReference type="GO" id="GO:0005179">
    <property type="term" value="F:hormone activity"/>
    <property type="evidence" value="ECO:0007669"/>
    <property type="project" value="UniProtKB-KW"/>
</dbReference>
<evidence type="ECO:0000256" key="2">
    <source>
        <dbReference type="ARBA" id="ARBA00007258"/>
    </source>
</evidence>
<dbReference type="AlphaFoldDB" id="A0A310UEM8"/>
<keyword evidence="8" id="KW-1185">Reference proteome</keyword>
<dbReference type="KEGG" id="xla:108705094"/>
<name>A0A310UEM8_XENLA</name>
<accession>A0A310UEM8</accession>
<comment type="similarity">
    <text evidence="2">Belongs to the resistin/FIZZ family.</text>
</comment>
<keyword evidence="5 7" id="KW-0732">Signal</keyword>
<dbReference type="RefSeq" id="XP_041436672.1">
    <property type="nucleotide sequence ID" value="XM_041580738.1"/>
</dbReference>
<sequence length="110" mass="11788">MGRWVSLLLLVLVPVFGNESNNQCTLADLMSLSNTVKSMAASILENAKITCIDVHTKSAYASCPSDYSVTSCSCGMGCGSWDIQSEVTCHCQCGGMDWTTARCCKITTKC</sequence>
<proteinExistence type="inferred from homology"/>
<dbReference type="Proteomes" id="UP000186698">
    <property type="component" value="Chromosome 1S"/>
</dbReference>
<reference evidence="9" key="1">
    <citation type="submission" date="2025-08" db="UniProtKB">
        <authorList>
            <consortium name="RefSeq"/>
        </authorList>
    </citation>
    <scope>IDENTIFICATION</scope>
    <source>
        <strain evidence="9">J_2021</strain>
        <tissue evidence="9">Erythrocytes</tissue>
    </source>
</reference>
<evidence type="ECO:0000313" key="8">
    <source>
        <dbReference type="Proteomes" id="UP000186698"/>
    </source>
</evidence>
<dbReference type="PANTHER" id="PTHR21101:SF12">
    <property type="entry name" value="RESISTIN"/>
    <property type="match status" value="1"/>
</dbReference>
<gene>
    <name evidence="9" type="primary">retn.1.S</name>
</gene>
<evidence type="ECO:0000256" key="3">
    <source>
        <dbReference type="ARBA" id="ARBA00022525"/>
    </source>
</evidence>
<accession>A0A974BRP8</accession>
<evidence type="ECO:0000313" key="9">
    <source>
        <dbReference type="RefSeq" id="XP_041436672.1"/>
    </source>
</evidence>
<dbReference type="InterPro" id="IPR009714">
    <property type="entry name" value="RELM"/>
</dbReference>
<dbReference type="GeneID" id="108705094"/>
<dbReference type="CTD" id="108705094"/>
<dbReference type="OrthoDB" id="10065422at2759"/>
<feature type="chain" id="PRO_5041071244" evidence="7">
    <location>
        <begin position="18"/>
        <end position="110"/>
    </location>
</feature>
<protein>
    <submittedName>
        <fullName evidence="9">Resistin-like beta</fullName>
    </submittedName>
</protein>
<keyword evidence="6" id="KW-1015">Disulfide bond</keyword>
<evidence type="ECO:0000256" key="1">
    <source>
        <dbReference type="ARBA" id="ARBA00004613"/>
    </source>
</evidence>
<dbReference type="PaxDb" id="8355-A0A310UEM8"/>
<dbReference type="InterPro" id="IPR036262">
    <property type="entry name" value="Resistin-like_sf"/>
</dbReference>
<evidence type="ECO:0000256" key="7">
    <source>
        <dbReference type="SAM" id="SignalP"/>
    </source>
</evidence>
<evidence type="ECO:0000256" key="5">
    <source>
        <dbReference type="ARBA" id="ARBA00022729"/>
    </source>
</evidence>
<dbReference type="GO" id="GO:0005615">
    <property type="term" value="C:extracellular space"/>
    <property type="evidence" value="ECO:0007669"/>
    <property type="project" value="TreeGrafter"/>
</dbReference>
<feature type="signal peptide" evidence="7">
    <location>
        <begin position="1"/>
        <end position="17"/>
    </location>
</feature>
<dbReference type="Gene3D" id="2.60.40.4230">
    <property type="entry name" value="Resistin head domain"/>
    <property type="match status" value="1"/>
</dbReference>
<dbReference type="FunFam" id="2.60.40.4230:FF:000001">
    <property type="entry name" value="Resistin-like beta"/>
    <property type="match status" value="1"/>
</dbReference>